<evidence type="ECO:0000256" key="15">
    <source>
        <dbReference type="RuleBase" id="RU004171"/>
    </source>
</evidence>
<feature type="domain" description="Homoserine dehydrogenase catalytic" evidence="16">
    <location>
        <begin position="140"/>
        <end position="318"/>
    </location>
</feature>
<feature type="domain" description="Aspartate/homoserine dehydrogenase NAD-binding" evidence="17">
    <location>
        <begin position="14"/>
        <end position="132"/>
    </location>
</feature>
<dbReference type="InterPro" id="IPR019811">
    <property type="entry name" value="HDH_CS"/>
</dbReference>
<dbReference type="Gene3D" id="3.30.70.260">
    <property type="match status" value="1"/>
</dbReference>
<evidence type="ECO:0000256" key="6">
    <source>
        <dbReference type="ARBA" id="ARBA00022605"/>
    </source>
</evidence>
<evidence type="ECO:0000256" key="7">
    <source>
        <dbReference type="ARBA" id="ARBA00022697"/>
    </source>
</evidence>
<evidence type="ECO:0000256" key="11">
    <source>
        <dbReference type="ARBA" id="ARBA00048841"/>
    </source>
</evidence>
<reference evidence="19" key="1">
    <citation type="submission" date="2019-03" db="EMBL/GenBank/DDBJ databases">
        <title>Weissella sp. 26KH-42 Genome sequencing.</title>
        <authorList>
            <person name="Heo J."/>
            <person name="Kim S.-J."/>
            <person name="Kim J.-S."/>
            <person name="Hong S.-B."/>
            <person name="Kwon S.-W."/>
        </authorList>
    </citation>
    <scope>NUCLEOTIDE SEQUENCE [LARGE SCALE GENOMIC DNA]</scope>
    <source>
        <strain evidence="19">26KH-42</strain>
    </source>
</reference>
<dbReference type="InterPro" id="IPR001342">
    <property type="entry name" value="HDH_cat"/>
</dbReference>
<sequence length="401" mass="42451">MTTKKQTIKLGIFGLGTVGTGLVELLHTNAPVLHNANINFEITQIVVHNLSKQRAPITHGLPISIDSTTILTNPAIQIVVEAMGTIEPAKTYISAALNAGKHVVTANKDLLAKHGPELIALAQQNKVNLYYEASVAGGIPILQTLTNSYASDQVTQIVGVLNGTANYILSQMGTNHLSYAAALQQAQKLGFAESNPAQDVEGIDSAYKLSILARLVFGTAVQISEFPIKGITAVTATDLQLANELGFKIKLLAISRYTQNGLALTVAPTLVAQGTLLANVDNENNGINITSAALGNSFLAGKGAGALPTAQSLTNDLLQIARNINTTSPELPINTPNNVPLIPVTPVQRYFIRTIAPLKDANAVQRLTADRRGVITTPLSVAQLDALAQTNEIIVQYPILE</sequence>
<dbReference type="GO" id="GO:0004412">
    <property type="term" value="F:homoserine dehydrogenase activity"/>
    <property type="evidence" value="ECO:0007669"/>
    <property type="project" value="UniProtKB-EC"/>
</dbReference>
<feature type="binding site" evidence="13">
    <location>
        <position position="193"/>
    </location>
    <ligand>
        <name>L-homoserine</name>
        <dbReference type="ChEBI" id="CHEBI:57476"/>
    </ligand>
</feature>
<dbReference type="GO" id="GO:0009088">
    <property type="term" value="P:threonine biosynthetic process"/>
    <property type="evidence" value="ECO:0007669"/>
    <property type="project" value="UniProtKB-UniPathway"/>
</dbReference>
<organism evidence="18 19">
    <name type="scientific">Periweissella cryptocerci</name>
    <dbReference type="NCBI Taxonomy" id="2506420"/>
    <lineage>
        <taxon>Bacteria</taxon>
        <taxon>Bacillati</taxon>
        <taxon>Bacillota</taxon>
        <taxon>Bacilli</taxon>
        <taxon>Lactobacillales</taxon>
        <taxon>Lactobacillaceae</taxon>
        <taxon>Periweissella</taxon>
    </lineage>
</organism>
<evidence type="ECO:0000313" key="18">
    <source>
        <dbReference type="EMBL" id="QBO35803.1"/>
    </source>
</evidence>
<dbReference type="SUPFAM" id="SSF55347">
    <property type="entry name" value="Glyceraldehyde-3-phosphate dehydrogenase-like, C-terminal domain"/>
    <property type="match status" value="1"/>
</dbReference>
<dbReference type="InterPro" id="IPR016204">
    <property type="entry name" value="HDH"/>
</dbReference>
<evidence type="ECO:0000313" key="19">
    <source>
        <dbReference type="Proteomes" id="UP000292886"/>
    </source>
</evidence>
<dbReference type="Gene3D" id="3.30.360.10">
    <property type="entry name" value="Dihydrodipicolinate Reductase, domain 2"/>
    <property type="match status" value="1"/>
</dbReference>
<dbReference type="PANTHER" id="PTHR43331:SF1">
    <property type="entry name" value="HOMOSERINE DEHYDROGENASE"/>
    <property type="match status" value="1"/>
</dbReference>
<keyword evidence="7 14" id="KW-0791">Threonine biosynthesis</keyword>
<evidence type="ECO:0000256" key="12">
    <source>
        <dbReference type="PIRSR" id="PIRSR000098-1"/>
    </source>
</evidence>
<evidence type="ECO:0000256" key="9">
    <source>
        <dbReference type="ARBA" id="ARBA00023053"/>
    </source>
</evidence>
<dbReference type="Proteomes" id="UP000292886">
    <property type="component" value="Chromosome"/>
</dbReference>
<keyword evidence="8 14" id="KW-0560">Oxidoreductase</keyword>
<dbReference type="Pfam" id="PF00742">
    <property type="entry name" value="Homoserine_dh"/>
    <property type="match status" value="1"/>
</dbReference>
<dbReference type="KEGG" id="wei:EQG49_04645"/>
<feature type="active site" description="Proton donor" evidence="12">
    <location>
        <position position="208"/>
    </location>
</feature>
<dbReference type="UniPathway" id="UPA00050">
    <property type="reaction ID" value="UER00063"/>
</dbReference>
<evidence type="ECO:0000256" key="14">
    <source>
        <dbReference type="RuleBase" id="RU000579"/>
    </source>
</evidence>
<evidence type="ECO:0000256" key="13">
    <source>
        <dbReference type="PIRSR" id="PIRSR000098-2"/>
    </source>
</evidence>
<evidence type="ECO:0000256" key="3">
    <source>
        <dbReference type="ARBA" id="ARBA00006753"/>
    </source>
</evidence>
<dbReference type="GO" id="GO:0009086">
    <property type="term" value="P:methionine biosynthetic process"/>
    <property type="evidence" value="ECO:0007669"/>
    <property type="project" value="UniProtKB-KW"/>
</dbReference>
<keyword evidence="19" id="KW-1185">Reference proteome</keyword>
<comment type="catalytic activity">
    <reaction evidence="11">
        <text>L-homoserine + NADP(+) = L-aspartate 4-semialdehyde + NADPH + H(+)</text>
        <dbReference type="Rhea" id="RHEA:15761"/>
        <dbReference type="ChEBI" id="CHEBI:15378"/>
        <dbReference type="ChEBI" id="CHEBI:57476"/>
        <dbReference type="ChEBI" id="CHEBI:57783"/>
        <dbReference type="ChEBI" id="CHEBI:58349"/>
        <dbReference type="ChEBI" id="CHEBI:537519"/>
        <dbReference type="EC" id="1.1.1.3"/>
    </reaction>
    <physiologicalReaction direction="right-to-left" evidence="11">
        <dbReference type="Rhea" id="RHEA:15763"/>
    </physiologicalReaction>
</comment>
<evidence type="ECO:0000259" key="16">
    <source>
        <dbReference type="Pfam" id="PF00742"/>
    </source>
</evidence>
<dbReference type="RefSeq" id="WP_133362882.1">
    <property type="nucleotide sequence ID" value="NZ_CP037940.1"/>
</dbReference>
<evidence type="ECO:0000256" key="4">
    <source>
        <dbReference type="ARBA" id="ARBA00013213"/>
    </source>
</evidence>
<dbReference type="PANTHER" id="PTHR43331">
    <property type="entry name" value="HOMOSERINE DEHYDROGENASE"/>
    <property type="match status" value="1"/>
</dbReference>
<evidence type="ECO:0000256" key="5">
    <source>
        <dbReference type="ARBA" id="ARBA00013376"/>
    </source>
</evidence>
<gene>
    <name evidence="18" type="ORF">EQG49_04645</name>
</gene>
<evidence type="ECO:0000256" key="8">
    <source>
        <dbReference type="ARBA" id="ARBA00023002"/>
    </source>
</evidence>
<evidence type="ECO:0000259" key="17">
    <source>
        <dbReference type="Pfam" id="PF03447"/>
    </source>
</evidence>
<evidence type="ECO:0000256" key="1">
    <source>
        <dbReference type="ARBA" id="ARBA00005056"/>
    </source>
</evidence>
<protein>
    <recommendedName>
        <fullName evidence="5 14">Homoserine dehydrogenase</fullName>
        <ecNumber evidence="4 14">1.1.1.3</ecNumber>
    </recommendedName>
</protein>
<dbReference type="PIRSF" id="PIRSF000098">
    <property type="entry name" value="Homoser_dehydrog"/>
    <property type="match status" value="1"/>
</dbReference>
<keyword evidence="13 14" id="KW-0521">NADP</keyword>
<evidence type="ECO:0000256" key="2">
    <source>
        <dbReference type="ARBA" id="ARBA00005062"/>
    </source>
</evidence>
<dbReference type="SUPFAM" id="SSF51735">
    <property type="entry name" value="NAD(P)-binding Rossmann-fold domains"/>
    <property type="match status" value="1"/>
</dbReference>
<name>A0A4P6YT40_9LACO</name>
<dbReference type="FunFam" id="3.30.360.10:FF:000005">
    <property type="entry name" value="Homoserine dehydrogenase"/>
    <property type="match status" value="1"/>
</dbReference>
<feature type="binding site" evidence="13">
    <location>
        <position position="108"/>
    </location>
    <ligand>
        <name>NADPH</name>
        <dbReference type="ChEBI" id="CHEBI:57783"/>
    </ligand>
</feature>
<proteinExistence type="inferred from homology"/>
<dbReference type="InterPro" id="IPR036291">
    <property type="entry name" value="NAD(P)-bd_dom_sf"/>
</dbReference>
<dbReference type="NCBIfam" id="NF004976">
    <property type="entry name" value="PRK06349.1"/>
    <property type="match status" value="1"/>
</dbReference>
<dbReference type="UniPathway" id="UPA00051">
    <property type="reaction ID" value="UER00465"/>
</dbReference>
<accession>A0A4P6YT40</accession>
<dbReference type="OrthoDB" id="9808167at2"/>
<comment type="pathway">
    <text evidence="2 14">Amino-acid biosynthesis; L-methionine biosynthesis via de novo pathway; L-homoserine from L-aspartate: step 3/3.</text>
</comment>
<comment type="pathway">
    <text evidence="1 14">Amino-acid biosynthesis; L-threonine biosynthesis; L-threonine from L-aspartate: step 3/5.</text>
</comment>
<dbReference type="EMBL" id="CP037940">
    <property type="protein sequence ID" value="QBO35803.1"/>
    <property type="molecule type" value="Genomic_DNA"/>
</dbReference>
<dbReference type="Pfam" id="PF03447">
    <property type="entry name" value="NAD_binding_3"/>
    <property type="match status" value="1"/>
</dbReference>
<dbReference type="PROSITE" id="PS01042">
    <property type="entry name" value="HOMOSER_DHGENASE"/>
    <property type="match status" value="1"/>
</dbReference>
<dbReference type="GO" id="GO:0050661">
    <property type="term" value="F:NADP binding"/>
    <property type="evidence" value="ECO:0007669"/>
    <property type="project" value="InterPro"/>
</dbReference>
<keyword evidence="10 14" id="KW-0486">Methionine biosynthesis</keyword>
<dbReference type="Gene3D" id="3.40.50.720">
    <property type="entry name" value="NAD(P)-binding Rossmann-like Domain"/>
    <property type="match status" value="1"/>
</dbReference>
<keyword evidence="9" id="KW-0915">Sodium</keyword>
<keyword evidence="6 14" id="KW-0028">Amino-acid biosynthesis</keyword>
<evidence type="ECO:0000256" key="10">
    <source>
        <dbReference type="ARBA" id="ARBA00023167"/>
    </source>
</evidence>
<comment type="similarity">
    <text evidence="3 15">Belongs to the homoserine dehydrogenase family.</text>
</comment>
<dbReference type="InterPro" id="IPR005106">
    <property type="entry name" value="Asp/hSer_DH_NAD-bd"/>
</dbReference>
<dbReference type="EC" id="1.1.1.3" evidence="4 14"/>
<dbReference type="AlphaFoldDB" id="A0A4P6YT40"/>